<evidence type="ECO:0000259" key="15">
    <source>
        <dbReference type="Pfam" id="PF16916"/>
    </source>
</evidence>
<evidence type="ECO:0000256" key="5">
    <source>
        <dbReference type="ARBA" id="ARBA00022723"/>
    </source>
</evidence>
<keyword evidence="11" id="KW-0968">Cytoplasmic vesicle</keyword>
<evidence type="ECO:0000256" key="8">
    <source>
        <dbReference type="ARBA" id="ARBA00022989"/>
    </source>
</evidence>
<evidence type="ECO:0000256" key="10">
    <source>
        <dbReference type="ARBA" id="ARBA00023136"/>
    </source>
</evidence>
<keyword evidence="6" id="KW-0862">Zinc</keyword>
<dbReference type="NCBIfam" id="TIGR01297">
    <property type="entry name" value="CDF"/>
    <property type="match status" value="1"/>
</dbReference>
<name>A0A1I8HH53_9PLAT</name>
<dbReference type="InterPro" id="IPR058533">
    <property type="entry name" value="Cation_efflux_TM"/>
</dbReference>
<protein>
    <submittedName>
        <fullName evidence="17">Zinc transporter 2</fullName>
    </submittedName>
</protein>
<dbReference type="InterPro" id="IPR036837">
    <property type="entry name" value="Cation_efflux_CTD_sf"/>
</dbReference>
<dbReference type="SUPFAM" id="SSF161111">
    <property type="entry name" value="Cation efflux protein transmembrane domain-like"/>
    <property type="match status" value="1"/>
</dbReference>
<evidence type="ECO:0000256" key="4">
    <source>
        <dbReference type="ARBA" id="ARBA00022692"/>
    </source>
</evidence>
<evidence type="ECO:0000256" key="3">
    <source>
        <dbReference type="ARBA" id="ARBA00022448"/>
    </source>
</evidence>
<dbReference type="WBParaSite" id="maker-uti_cns_0006221-snap-gene-0.2-mRNA-1">
    <property type="protein sequence ID" value="maker-uti_cns_0006221-snap-gene-0.2-mRNA-1"/>
    <property type="gene ID" value="maker-uti_cns_0006221-snap-gene-0.2"/>
</dbReference>
<evidence type="ECO:0000256" key="9">
    <source>
        <dbReference type="ARBA" id="ARBA00023065"/>
    </source>
</evidence>
<dbReference type="GO" id="GO:0030658">
    <property type="term" value="C:transport vesicle membrane"/>
    <property type="evidence" value="ECO:0007669"/>
    <property type="project" value="UniProtKB-SubCell"/>
</dbReference>
<keyword evidence="8 13" id="KW-1133">Transmembrane helix</keyword>
<keyword evidence="10 13" id="KW-0472">Membrane</keyword>
<dbReference type="PANTHER" id="PTHR11562:SF17">
    <property type="entry name" value="RE54080P-RELATED"/>
    <property type="match status" value="1"/>
</dbReference>
<dbReference type="Gene3D" id="1.20.1510.10">
    <property type="entry name" value="Cation efflux protein transmembrane domain"/>
    <property type="match status" value="1"/>
</dbReference>
<evidence type="ECO:0000256" key="11">
    <source>
        <dbReference type="ARBA" id="ARBA00023329"/>
    </source>
</evidence>
<dbReference type="SUPFAM" id="SSF160240">
    <property type="entry name" value="Cation efflux protein cytoplasmic domain-like"/>
    <property type="match status" value="1"/>
</dbReference>
<dbReference type="Pfam" id="PF01545">
    <property type="entry name" value="Cation_efflux"/>
    <property type="match status" value="1"/>
</dbReference>
<feature type="transmembrane region" description="Helical" evidence="13">
    <location>
        <begin position="245"/>
        <end position="266"/>
    </location>
</feature>
<feature type="transmembrane region" description="Helical" evidence="13">
    <location>
        <begin position="170"/>
        <end position="191"/>
    </location>
</feature>
<sequence>GKERLVCSISATDLLQANRAGSSLSDVSPLLQQESSAVAAAENDPDSHCHELEFDATVAAEQRSAQRRLLLASVLCLLFMAGEIVGGALANSLAIMTDAAHLLTDFASFMISLLAIFLAGRRPSKTYSFGWHRAEVLGALVSVLLIWLVTGILVFLAIERVRTGSFDVDGRVMLITSAVGVAVNILMAFTLHPHSHSHEAESADAPAEQNINVRAAFIHVIGDLLQSLGVLCAAYLIYYRPDWRVADPICTFLFSVLVLITTFAIIRDALRVLMEAAPRGLDFDSVTAALNAVEGVVRVHSLRIWSISVSRTALSAHLAVADTADSQRVLQAATLVVRRRFRVHEVTVQVERLAAGGSAAADCSQCHDPAEV</sequence>
<keyword evidence="5" id="KW-0479">Metal-binding</keyword>
<evidence type="ECO:0000259" key="14">
    <source>
        <dbReference type="Pfam" id="PF01545"/>
    </source>
</evidence>
<proteinExistence type="inferred from homology"/>
<dbReference type="GO" id="GO:0046872">
    <property type="term" value="F:metal ion binding"/>
    <property type="evidence" value="ECO:0007669"/>
    <property type="project" value="UniProtKB-KW"/>
</dbReference>
<evidence type="ECO:0000256" key="2">
    <source>
        <dbReference type="ARBA" id="ARBA00008873"/>
    </source>
</evidence>
<dbReference type="GO" id="GO:0010043">
    <property type="term" value="P:response to zinc ion"/>
    <property type="evidence" value="ECO:0007669"/>
    <property type="project" value="TreeGrafter"/>
</dbReference>
<keyword evidence="7" id="KW-0864">Zinc transport</keyword>
<evidence type="ECO:0000256" key="12">
    <source>
        <dbReference type="ARBA" id="ARBA00048349"/>
    </source>
</evidence>
<dbReference type="GO" id="GO:0005385">
    <property type="term" value="F:zinc ion transmembrane transporter activity"/>
    <property type="evidence" value="ECO:0007669"/>
    <property type="project" value="TreeGrafter"/>
</dbReference>
<comment type="subcellular location">
    <subcellularLocation>
        <location evidence="1">Cytoplasmic vesicle</location>
        <location evidence="1">Secretory vesicle membrane</location>
        <topology evidence="1">Multi-pass membrane protein</topology>
    </subcellularLocation>
</comment>
<evidence type="ECO:0000256" key="7">
    <source>
        <dbReference type="ARBA" id="ARBA00022906"/>
    </source>
</evidence>
<feature type="transmembrane region" description="Helical" evidence="13">
    <location>
        <begin position="69"/>
        <end position="90"/>
    </location>
</feature>
<dbReference type="InterPro" id="IPR027470">
    <property type="entry name" value="Cation_efflux_CTD"/>
</dbReference>
<keyword evidence="4 13" id="KW-0812">Transmembrane</keyword>
<dbReference type="AlphaFoldDB" id="A0A1I8HH53"/>
<feature type="transmembrane region" description="Helical" evidence="13">
    <location>
        <begin position="136"/>
        <end position="158"/>
    </location>
</feature>
<keyword evidence="16" id="KW-1185">Reference proteome</keyword>
<evidence type="ECO:0000256" key="1">
    <source>
        <dbReference type="ARBA" id="ARBA00004638"/>
    </source>
</evidence>
<evidence type="ECO:0000313" key="17">
    <source>
        <dbReference type="WBParaSite" id="maker-uti_cns_0006221-snap-gene-0.2-mRNA-1"/>
    </source>
</evidence>
<feature type="transmembrane region" description="Helical" evidence="13">
    <location>
        <begin position="216"/>
        <end position="239"/>
    </location>
</feature>
<dbReference type="Pfam" id="PF16916">
    <property type="entry name" value="ZT_dimer"/>
    <property type="match status" value="1"/>
</dbReference>
<comment type="catalytic activity">
    <reaction evidence="12">
        <text>Zn(2+)(in) + 2 H(+)(out) = Zn(2+)(out) + 2 H(+)(in)</text>
        <dbReference type="Rhea" id="RHEA:72627"/>
        <dbReference type="ChEBI" id="CHEBI:15378"/>
        <dbReference type="ChEBI" id="CHEBI:29105"/>
    </reaction>
</comment>
<dbReference type="InterPro" id="IPR027469">
    <property type="entry name" value="Cation_efflux_TMD_sf"/>
</dbReference>
<dbReference type="FunFam" id="1.20.1510.10:FF:000002">
    <property type="entry name" value="zinc transporter 3 isoform X1"/>
    <property type="match status" value="1"/>
</dbReference>
<dbReference type="GO" id="GO:0005886">
    <property type="term" value="C:plasma membrane"/>
    <property type="evidence" value="ECO:0007669"/>
    <property type="project" value="TreeGrafter"/>
</dbReference>
<dbReference type="PANTHER" id="PTHR11562">
    <property type="entry name" value="CATION EFFLUX PROTEIN/ ZINC TRANSPORTER"/>
    <property type="match status" value="1"/>
</dbReference>
<keyword evidence="9" id="KW-0406">Ion transport</keyword>
<accession>A0A1I8HH53</accession>
<evidence type="ECO:0000313" key="16">
    <source>
        <dbReference type="Proteomes" id="UP000095280"/>
    </source>
</evidence>
<keyword evidence="3" id="KW-0813">Transport</keyword>
<dbReference type="InterPro" id="IPR050681">
    <property type="entry name" value="CDF/SLC30A"/>
</dbReference>
<comment type="similarity">
    <text evidence="2">Belongs to the cation diffusion facilitator (CDF) transporter (TC 2.A.4) family. SLC30A subfamily.</text>
</comment>
<dbReference type="Proteomes" id="UP000095280">
    <property type="component" value="Unplaced"/>
</dbReference>
<dbReference type="InterPro" id="IPR002524">
    <property type="entry name" value="Cation_efflux"/>
</dbReference>
<feature type="domain" description="Cation efflux protein cytoplasmic" evidence="15">
    <location>
        <begin position="278"/>
        <end position="352"/>
    </location>
</feature>
<reference evidence="17" key="1">
    <citation type="submission" date="2016-11" db="UniProtKB">
        <authorList>
            <consortium name="WormBaseParasite"/>
        </authorList>
    </citation>
    <scope>IDENTIFICATION</scope>
</reference>
<evidence type="ECO:0000256" key="6">
    <source>
        <dbReference type="ARBA" id="ARBA00022833"/>
    </source>
</evidence>
<feature type="domain" description="Cation efflux protein transmembrane" evidence="14">
    <location>
        <begin position="69"/>
        <end position="274"/>
    </location>
</feature>
<feature type="transmembrane region" description="Helical" evidence="13">
    <location>
        <begin position="102"/>
        <end position="120"/>
    </location>
</feature>
<evidence type="ECO:0000256" key="13">
    <source>
        <dbReference type="SAM" id="Phobius"/>
    </source>
</evidence>
<organism evidence="16 17">
    <name type="scientific">Macrostomum lignano</name>
    <dbReference type="NCBI Taxonomy" id="282301"/>
    <lineage>
        <taxon>Eukaryota</taxon>
        <taxon>Metazoa</taxon>
        <taxon>Spiralia</taxon>
        <taxon>Lophotrochozoa</taxon>
        <taxon>Platyhelminthes</taxon>
        <taxon>Rhabditophora</taxon>
        <taxon>Macrostomorpha</taxon>
        <taxon>Macrostomida</taxon>
        <taxon>Macrostomidae</taxon>
        <taxon>Macrostomum</taxon>
    </lineage>
</organism>